<evidence type="ECO:0000256" key="2">
    <source>
        <dbReference type="ARBA" id="ARBA00001968"/>
    </source>
</evidence>
<reference evidence="15 16" key="1">
    <citation type="submission" date="2020-08" db="EMBL/GenBank/DDBJ databases">
        <title>Sequencing the genomes of 1000 actinobacteria strains.</title>
        <authorList>
            <person name="Klenk H.-P."/>
        </authorList>
    </citation>
    <scope>NUCLEOTIDE SEQUENCE [LARGE SCALE GENOMIC DNA]</scope>
    <source>
        <strain evidence="15 16">DSM 45886</strain>
    </source>
</reference>
<comment type="cofactor">
    <cofactor evidence="2">
        <name>a divalent metal cation</name>
        <dbReference type="ChEBI" id="CHEBI:60240"/>
    </cofactor>
</comment>
<dbReference type="Gene3D" id="3.30.565.10">
    <property type="entry name" value="Histidine kinase-like ATPase, C-terminal domain"/>
    <property type="match status" value="1"/>
</dbReference>
<dbReference type="AlphaFoldDB" id="A0A7W7WQL9"/>
<dbReference type="InterPro" id="IPR050428">
    <property type="entry name" value="TCS_sensor_his_kinase"/>
</dbReference>
<evidence type="ECO:0000256" key="1">
    <source>
        <dbReference type="ARBA" id="ARBA00000085"/>
    </source>
</evidence>
<dbReference type="Pfam" id="PF00512">
    <property type="entry name" value="HisKA"/>
    <property type="match status" value="1"/>
</dbReference>
<evidence type="ECO:0000256" key="9">
    <source>
        <dbReference type="ARBA" id="ARBA00022989"/>
    </source>
</evidence>
<evidence type="ECO:0000256" key="4">
    <source>
        <dbReference type="ARBA" id="ARBA00012438"/>
    </source>
</evidence>
<feature type="domain" description="Histidine kinase" evidence="13">
    <location>
        <begin position="291"/>
        <end position="512"/>
    </location>
</feature>
<dbReference type="CDD" id="cd00082">
    <property type="entry name" value="HisKA"/>
    <property type="match status" value="1"/>
</dbReference>
<feature type="transmembrane region" description="Helical" evidence="12">
    <location>
        <begin position="166"/>
        <end position="189"/>
    </location>
</feature>
<evidence type="ECO:0000256" key="8">
    <source>
        <dbReference type="ARBA" id="ARBA00022777"/>
    </source>
</evidence>
<comment type="catalytic activity">
    <reaction evidence="1">
        <text>ATP + protein L-histidine = ADP + protein N-phospho-L-histidine.</text>
        <dbReference type="EC" id="2.7.13.3"/>
    </reaction>
</comment>
<comment type="caution">
    <text evidence="15">The sequence shown here is derived from an EMBL/GenBank/DDBJ whole genome shotgun (WGS) entry which is preliminary data.</text>
</comment>
<dbReference type="SMART" id="SM00387">
    <property type="entry name" value="HATPase_c"/>
    <property type="match status" value="1"/>
</dbReference>
<dbReference type="SMART" id="SM00304">
    <property type="entry name" value="HAMP"/>
    <property type="match status" value="1"/>
</dbReference>
<dbReference type="InterPro" id="IPR036097">
    <property type="entry name" value="HisK_dim/P_sf"/>
</dbReference>
<feature type="transmembrane region" description="Helical" evidence="12">
    <location>
        <begin position="20"/>
        <end position="43"/>
    </location>
</feature>
<evidence type="ECO:0000256" key="6">
    <source>
        <dbReference type="ARBA" id="ARBA00022679"/>
    </source>
</evidence>
<dbReference type="Proteomes" id="UP000578819">
    <property type="component" value="Unassembled WGS sequence"/>
</dbReference>
<evidence type="ECO:0000256" key="3">
    <source>
        <dbReference type="ARBA" id="ARBA00004236"/>
    </source>
</evidence>
<dbReference type="EMBL" id="JACHJW010000001">
    <property type="protein sequence ID" value="MBB4960155.1"/>
    <property type="molecule type" value="Genomic_DNA"/>
</dbReference>
<dbReference type="SUPFAM" id="SSF55874">
    <property type="entry name" value="ATPase domain of HSP90 chaperone/DNA topoisomerase II/histidine kinase"/>
    <property type="match status" value="1"/>
</dbReference>
<dbReference type="SMART" id="SM00388">
    <property type="entry name" value="HisKA"/>
    <property type="match status" value="1"/>
</dbReference>
<dbReference type="CDD" id="cd06225">
    <property type="entry name" value="HAMP"/>
    <property type="match status" value="1"/>
</dbReference>
<dbReference type="CDD" id="cd00075">
    <property type="entry name" value="HATPase"/>
    <property type="match status" value="1"/>
</dbReference>
<comment type="subcellular location">
    <subcellularLocation>
        <location evidence="3">Cell membrane</location>
    </subcellularLocation>
</comment>
<protein>
    <recommendedName>
        <fullName evidence="4">histidine kinase</fullName>
        <ecNumber evidence="4">2.7.13.3</ecNumber>
    </recommendedName>
</protein>
<keyword evidence="5" id="KW-0597">Phosphoprotein</keyword>
<evidence type="ECO:0000259" key="13">
    <source>
        <dbReference type="PROSITE" id="PS50109"/>
    </source>
</evidence>
<dbReference type="EC" id="2.7.13.3" evidence="4"/>
<evidence type="ECO:0000259" key="14">
    <source>
        <dbReference type="PROSITE" id="PS50885"/>
    </source>
</evidence>
<dbReference type="FunFam" id="3.30.565.10:FF:000006">
    <property type="entry name" value="Sensor histidine kinase WalK"/>
    <property type="match status" value="1"/>
</dbReference>
<sequence>MTGPGILKGGLRAIPLRVKLVAAVLALVAAALVVISVMTAFFLRSYLVEQVDSELRDQVHTLETATSIPDVSRIQVNLATDYVLVVPGAGNQERDHAYDMVRFRPTDLPPWPDTVQGFAELKGDPFTVRARGSQIRWRMLYTELPTGQMIAVGQNLIDVDKAVHRLVWIDVLVGSSVLIVLASLGAAIVRTSLKPLVEIERTAAAIARGDLSKRVPDPEAGDPEPTSELGRLSRALNAMLTQIEAAFTARAASETAARSAESAARDAAVAAQASEARARRSEERMRQFVADASHELRTPLTTIRGFAELYRQGAAGSPEDTARLVRRIEDEAARMGLLVEDLLLLARLDRERPLTLAPVELPVLAADAVQAARAVAPDRDIRLEVVPGSGPLVVYGDDARLRQIIGNLMANAVNHTPADARVTLRLRTEQGNLAVVEIADTGPGLTPEQIERVFERFYRADSARTRRSDGVAGTGLGLAIVAALVAAHNGSVEASETPGGGATFRVRLPLAPDSGESADSHS</sequence>
<keyword evidence="11 12" id="KW-0472">Membrane</keyword>
<dbReference type="PANTHER" id="PTHR45436:SF5">
    <property type="entry name" value="SENSOR HISTIDINE KINASE TRCS"/>
    <property type="match status" value="1"/>
</dbReference>
<dbReference type="InterPro" id="IPR003594">
    <property type="entry name" value="HATPase_dom"/>
</dbReference>
<proteinExistence type="predicted"/>
<keyword evidence="16" id="KW-1185">Reference proteome</keyword>
<dbReference type="InterPro" id="IPR003660">
    <property type="entry name" value="HAMP_dom"/>
</dbReference>
<dbReference type="InterPro" id="IPR004358">
    <property type="entry name" value="Sig_transdc_His_kin-like_C"/>
</dbReference>
<keyword evidence="6 15" id="KW-0808">Transferase</keyword>
<keyword evidence="10" id="KW-0902">Two-component regulatory system</keyword>
<keyword evidence="8 15" id="KW-0418">Kinase</keyword>
<dbReference type="InterPro" id="IPR005467">
    <property type="entry name" value="His_kinase_dom"/>
</dbReference>
<dbReference type="Gene3D" id="1.10.287.130">
    <property type="match status" value="1"/>
</dbReference>
<accession>A0A7W7WQL9</accession>
<dbReference type="PRINTS" id="PR00344">
    <property type="entry name" value="BCTRLSENSOR"/>
</dbReference>
<dbReference type="SUPFAM" id="SSF158472">
    <property type="entry name" value="HAMP domain-like"/>
    <property type="match status" value="1"/>
</dbReference>
<dbReference type="PROSITE" id="PS50109">
    <property type="entry name" value="HIS_KIN"/>
    <property type="match status" value="1"/>
</dbReference>
<dbReference type="PANTHER" id="PTHR45436">
    <property type="entry name" value="SENSOR HISTIDINE KINASE YKOH"/>
    <property type="match status" value="1"/>
</dbReference>
<dbReference type="FunFam" id="1.10.287.130:FF:000001">
    <property type="entry name" value="Two-component sensor histidine kinase"/>
    <property type="match status" value="1"/>
</dbReference>
<dbReference type="GO" id="GO:0005886">
    <property type="term" value="C:plasma membrane"/>
    <property type="evidence" value="ECO:0007669"/>
    <property type="project" value="UniProtKB-SubCell"/>
</dbReference>
<evidence type="ECO:0000313" key="16">
    <source>
        <dbReference type="Proteomes" id="UP000578819"/>
    </source>
</evidence>
<dbReference type="InterPro" id="IPR003661">
    <property type="entry name" value="HisK_dim/P_dom"/>
</dbReference>
<organism evidence="15 16">
    <name type="scientific">Micromonospora polyrhachis</name>
    <dbReference type="NCBI Taxonomy" id="1282883"/>
    <lineage>
        <taxon>Bacteria</taxon>
        <taxon>Bacillati</taxon>
        <taxon>Actinomycetota</taxon>
        <taxon>Actinomycetes</taxon>
        <taxon>Micromonosporales</taxon>
        <taxon>Micromonosporaceae</taxon>
        <taxon>Micromonospora</taxon>
    </lineage>
</organism>
<evidence type="ECO:0000256" key="11">
    <source>
        <dbReference type="ARBA" id="ARBA00023136"/>
    </source>
</evidence>
<evidence type="ECO:0000256" key="5">
    <source>
        <dbReference type="ARBA" id="ARBA00022553"/>
    </source>
</evidence>
<dbReference type="GO" id="GO:0005509">
    <property type="term" value="F:calcium ion binding"/>
    <property type="evidence" value="ECO:0007669"/>
    <property type="project" value="UniProtKB-ARBA"/>
</dbReference>
<dbReference type="Gene3D" id="6.10.340.10">
    <property type="match status" value="1"/>
</dbReference>
<dbReference type="SUPFAM" id="SSF47384">
    <property type="entry name" value="Homodimeric domain of signal transducing histidine kinase"/>
    <property type="match status" value="1"/>
</dbReference>
<keyword evidence="9 12" id="KW-1133">Transmembrane helix</keyword>
<evidence type="ECO:0000256" key="7">
    <source>
        <dbReference type="ARBA" id="ARBA00022692"/>
    </source>
</evidence>
<feature type="domain" description="HAMP" evidence="14">
    <location>
        <begin position="190"/>
        <end position="248"/>
    </location>
</feature>
<dbReference type="GO" id="GO:0000155">
    <property type="term" value="F:phosphorelay sensor kinase activity"/>
    <property type="evidence" value="ECO:0007669"/>
    <property type="project" value="InterPro"/>
</dbReference>
<dbReference type="PROSITE" id="PS50885">
    <property type="entry name" value="HAMP"/>
    <property type="match status" value="1"/>
</dbReference>
<evidence type="ECO:0000313" key="15">
    <source>
        <dbReference type="EMBL" id="MBB4960155.1"/>
    </source>
</evidence>
<dbReference type="InterPro" id="IPR036890">
    <property type="entry name" value="HATPase_C_sf"/>
</dbReference>
<dbReference type="RefSeq" id="WP_312882274.1">
    <property type="nucleotide sequence ID" value="NZ_JACHJW010000001.1"/>
</dbReference>
<dbReference type="Pfam" id="PF00672">
    <property type="entry name" value="HAMP"/>
    <property type="match status" value="1"/>
</dbReference>
<gene>
    <name evidence="15" type="ORF">FHR38_003888</name>
</gene>
<evidence type="ECO:0000256" key="12">
    <source>
        <dbReference type="SAM" id="Phobius"/>
    </source>
</evidence>
<dbReference type="Pfam" id="PF02518">
    <property type="entry name" value="HATPase_c"/>
    <property type="match status" value="1"/>
</dbReference>
<name>A0A7W7WQL9_9ACTN</name>
<evidence type="ECO:0000256" key="10">
    <source>
        <dbReference type="ARBA" id="ARBA00023012"/>
    </source>
</evidence>
<keyword evidence="7 12" id="KW-0812">Transmembrane</keyword>